<evidence type="ECO:0000313" key="13">
    <source>
        <dbReference type="Proteomes" id="UP000813462"/>
    </source>
</evidence>
<dbReference type="SUPFAM" id="SSF51649">
    <property type="entry name" value="RuBisCo, C-terminal domain"/>
    <property type="match status" value="1"/>
</dbReference>
<feature type="domain" description="Ribulose bisphosphate carboxylase large subunit C-terminal" evidence="11">
    <location>
        <begin position="3"/>
        <end position="53"/>
    </location>
</feature>
<accession>A0A978UVV8</accession>
<evidence type="ECO:0000313" key="12">
    <source>
        <dbReference type="EMBL" id="KAH7519124.1"/>
    </source>
</evidence>
<evidence type="ECO:0000256" key="2">
    <source>
        <dbReference type="ARBA" id="ARBA00012287"/>
    </source>
</evidence>
<sequence length="66" mass="7588">MASSGLDFTKDDENLNFQPFMHWKDRFIFCTKAIYKAQAETGEIKGHYLNAITGRFTTNTSLAQYC</sequence>
<keyword evidence="8" id="KW-0120">Carbon dioxide fixation</keyword>
<evidence type="ECO:0000256" key="6">
    <source>
        <dbReference type="ARBA" id="ARBA00023033"/>
    </source>
</evidence>
<dbReference type="EMBL" id="JAEACU010000008">
    <property type="protein sequence ID" value="KAH7519124.1"/>
    <property type="molecule type" value="Genomic_DNA"/>
</dbReference>
<comment type="caution">
    <text evidence="12">The sequence shown here is derived from an EMBL/GenBank/DDBJ whole genome shotgun (WGS) entry which is preliminary data.</text>
</comment>
<comment type="catalytic activity">
    <reaction evidence="10">
        <text>2 (2R)-3-phosphoglycerate + 2 H(+) = D-ribulose 1,5-bisphosphate + CO2 + H2O</text>
        <dbReference type="Rhea" id="RHEA:23124"/>
        <dbReference type="ChEBI" id="CHEBI:15377"/>
        <dbReference type="ChEBI" id="CHEBI:15378"/>
        <dbReference type="ChEBI" id="CHEBI:16526"/>
        <dbReference type="ChEBI" id="CHEBI:57870"/>
        <dbReference type="ChEBI" id="CHEBI:58272"/>
        <dbReference type="EC" id="4.1.1.39"/>
    </reaction>
</comment>
<comment type="catalytic activity">
    <reaction evidence="9">
        <text>D-ribulose 1,5-bisphosphate + O2 = 2-phosphoglycolate + (2R)-3-phosphoglycerate + 2 H(+)</text>
        <dbReference type="Rhea" id="RHEA:36631"/>
        <dbReference type="ChEBI" id="CHEBI:15378"/>
        <dbReference type="ChEBI" id="CHEBI:15379"/>
        <dbReference type="ChEBI" id="CHEBI:57870"/>
        <dbReference type="ChEBI" id="CHEBI:58033"/>
        <dbReference type="ChEBI" id="CHEBI:58272"/>
    </reaction>
</comment>
<dbReference type="GO" id="GO:0000287">
    <property type="term" value="F:magnesium ion binding"/>
    <property type="evidence" value="ECO:0007669"/>
    <property type="project" value="InterPro"/>
</dbReference>
<keyword evidence="6" id="KW-0503">Monooxygenase</keyword>
<proteinExistence type="predicted"/>
<keyword evidence="5" id="KW-0560">Oxidoreductase</keyword>
<dbReference type="InterPro" id="IPR000685">
    <property type="entry name" value="RuBisCO_lsu_C"/>
</dbReference>
<comment type="subcellular location">
    <subcellularLocation>
        <location evidence="1">Plastid</location>
    </subcellularLocation>
</comment>
<dbReference type="GO" id="GO:0019253">
    <property type="term" value="P:reductive pentose-phosphate cycle"/>
    <property type="evidence" value="ECO:0007669"/>
    <property type="project" value="UniProtKB-KW"/>
</dbReference>
<dbReference type="GO" id="GO:0004497">
    <property type="term" value="F:monooxygenase activity"/>
    <property type="evidence" value="ECO:0007669"/>
    <property type="project" value="UniProtKB-KW"/>
</dbReference>
<evidence type="ECO:0000256" key="9">
    <source>
        <dbReference type="ARBA" id="ARBA00048059"/>
    </source>
</evidence>
<dbReference type="InterPro" id="IPR036376">
    <property type="entry name" value="RuBisCO_lsu_C_sf"/>
</dbReference>
<evidence type="ECO:0000256" key="3">
    <source>
        <dbReference type="ARBA" id="ARBA00022567"/>
    </source>
</evidence>
<name>A0A978UVV8_ZIZJJ</name>
<evidence type="ECO:0000256" key="5">
    <source>
        <dbReference type="ARBA" id="ARBA00023002"/>
    </source>
</evidence>
<dbReference type="PROSITE" id="PS00157">
    <property type="entry name" value="RUBISCO_LARGE"/>
    <property type="match status" value="1"/>
</dbReference>
<dbReference type="Proteomes" id="UP000813462">
    <property type="component" value="Unassembled WGS sequence"/>
</dbReference>
<dbReference type="GO" id="GO:0016984">
    <property type="term" value="F:ribulose-bisphosphate carboxylase activity"/>
    <property type="evidence" value="ECO:0007669"/>
    <property type="project" value="UniProtKB-EC"/>
</dbReference>
<dbReference type="Gene3D" id="3.20.20.110">
    <property type="entry name" value="Ribulose bisphosphate carboxylase, large subunit, C-terminal domain"/>
    <property type="match status" value="1"/>
</dbReference>
<keyword evidence="7" id="KW-0456">Lyase</keyword>
<evidence type="ECO:0000256" key="8">
    <source>
        <dbReference type="ARBA" id="ARBA00023300"/>
    </source>
</evidence>
<dbReference type="PANTHER" id="PTHR42704">
    <property type="entry name" value="RIBULOSE BISPHOSPHATE CARBOXYLASE"/>
    <property type="match status" value="1"/>
</dbReference>
<evidence type="ECO:0000256" key="1">
    <source>
        <dbReference type="ARBA" id="ARBA00004474"/>
    </source>
</evidence>
<dbReference type="AlphaFoldDB" id="A0A978UVV8"/>
<keyword evidence="3" id="KW-0113">Calvin cycle</keyword>
<dbReference type="EC" id="4.1.1.39" evidence="2"/>
<dbReference type="GO" id="GO:0009536">
    <property type="term" value="C:plastid"/>
    <property type="evidence" value="ECO:0007669"/>
    <property type="project" value="UniProtKB-SubCell"/>
</dbReference>
<evidence type="ECO:0000259" key="11">
    <source>
        <dbReference type="Pfam" id="PF00016"/>
    </source>
</evidence>
<dbReference type="InterPro" id="IPR020878">
    <property type="entry name" value="RuBisCo_large_chain_AS"/>
</dbReference>
<dbReference type="PANTHER" id="PTHR42704:SF15">
    <property type="entry name" value="RIBULOSE BISPHOSPHATE CARBOXYLASE LARGE CHAIN"/>
    <property type="match status" value="1"/>
</dbReference>
<evidence type="ECO:0000256" key="10">
    <source>
        <dbReference type="ARBA" id="ARBA00049469"/>
    </source>
</evidence>
<gene>
    <name evidence="12" type="ORF">FEM48_Zijuj08G0000100</name>
</gene>
<protein>
    <recommendedName>
        <fullName evidence="2">ribulose-bisphosphate carboxylase</fullName>
        <ecNumber evidence="2">4.1.1.39</ecNumber>
    </recommendedName>
</protein>
<reference evidence="12" key="1">
    <citation type="journal article" date="2021" name="Front. Plant Sci.">
        <title>Chromosome-Scale Genome Assembly for Chinese Sour Jujube and Insights Into Its Genome Evolution and Domestication Signature.</title>
        <authorList>
            <person name="Shen L.-Y."/>
            <person name="Luo H."/>
            <person name="Wang X.-L."/>
            <person name="Wang X.-M."/>
            <person name="Qiu X.-J."/>
            <person name="Liu H."/>
            <person name="Zhou S.-S."/>
            <person name="Jia K.-H."/>
            <person name="Nie S."/>
            <person name="Bao Y.-T."/>
            <person name="Zhang R.-G."/>
            <person name="Yun Q.-Z."/>
            <person name="Chai Y.-H."/>
            <person name="Lu J.-Y."/>
            <person name="Li Y."/>
            <person name="Zhao S.-W."/>
            <person name="Mao J.-F."/>
            <person name="Jia S.-G."/>
            <person name="Mao Y.-M."/>
        </authorList>
    </citation>
    <scope>NUCLEOTIDE SEQUENCE</scope>
    <source>
        <strain evidence="12">AT0</strain>
        <tissue evidence="12">Leaf</tissue>
    </source>
</reference>
<evidence type="ECO:0000256" key="7">
    <source>
        <dbReference type="ARBA" id="ARBA00023239"/>
    </source>
</evidence>
<dbReference type="Pfam" id="PF00016">
    <property type="entry name" value="RuBisCO_large"/>
    <property type="match status" value="1"/>
</dbReference>
<organism evidence="12 13">
    <name type="scientific">Ziziphus jujuba var. spinosa</name>
    <dbReference type="NCBI Taxonomy" id="714518"/>
    <lineage>
        <taxon>Eukaryota</taxon>
        <taxon>Viridiplantae</taxon>
        <taxon>Streptophyta</taxon>
        <taxon>Embryophyta</taxon>
        <taxon>Tracheophyta</taxon>
        <taxon>Spermatophyta</taxon>
        <taxon>Magnoliopsida</taxon>
        <taxon>eudicotyledons</taxon>
        <taxon>Gunneridae</taxon>
        <taxon>Pentapetalae</taxon>
        <taxon>rosids</taxon>
        <taxon>fabids</taxon>
        <taxon>Rosales</taxon>
        <taxon>Rhamnaceae</taxon>
        <taxon>Paliureae</taxon>
        <taxon>Ziziphus</taxon>
    </lineage>
</organism>
<keyword evidence="4" id="KW-0934">Plastid</keyword>
<dbReference type="InterPro" id="IPR033966">
    <property type="entry name" value="RuBisCO"/>
</dbReference>
<evidence type="ECO:0000256" key="4">
    <source>
        <dbReference type="ARBA" id="ARBA00022640"/>
    </source>
</evidence>